<evidence type="ECO:0000259" key="1">
    <source>
        <dbReference type="PROSITE" id="PS51819"/>
    </source>
</evidence>
<dbReference type="PANTHER" id="PTHR34109">
    <property type="entry name" value="BNAUNNG04460D PROTEIN-RELATED"/>
    <property type="match status" value="1"/>
</dbReference>
<protein>
    <submittedName>
        <fullName evidence="2">Glyoxalase</fullName>
    </submittedName>
</protein>
<accession>A0A844QFC0</accession>
<dbReference type="SUPFAM" id="SSF54593">
    <property type="entry name" value="Glyoxalase/Bleomycin resistance protein/Dihydroxybiphenyl dioxygenase"/>
    <property type="match status" value="1"/>
</dbReference>
<dbReference type="InterPro" id="IPR004360">
    <property type="entry name" value="Glyas_Fos-R_dOase_dom"/>
</dbReference>
<dbReference type="InterPro" id="IPR037523">
    <property type="entry name" value="VOC_core"/>
</dbReference>
<dbReference type="EMBL" id="WPHG01000002">
    <property type="protein sequence ID" value="MVA97294.1"/>
    <property type="molecule type" value="Genomic_DNA"/>
</dbReference>
<evidence type="ECO:0000313" key="2">
    <source>
        <dbReference type="EMBL" id="MVA97294.1"/>
    </source>
</evidence>
<sequence>MQTFTAIEAPRIFPAMRFRDASRMIDWLCEAFGFTVHAKYMDGATVVHAQLAFGSSMIMCGDMRDSAYGDLVGAPDGAGGKSLYIAVDDVDALCARAAKAGAEIVEGPVERDYGSREIVCRDPEGNIWAFGTYWPKAHEPAE</sequence>
<evidence type="ECO:0000313" key="3">
    <source>
        <dbReference type="Proteomes" id="UP000463224"/>
    </source>
</evidence>
<dbReference type="Pfam" id="PF00903">
    <property type="entry name" value="Glyoxalase"/>
    <property type="match status" value="1"/>
</dbReference>
<dbReference type="Gene3D" id="3.30.720.110">
    <property type="match status" value="1"/>
</dbReference>
<organism evidence="2 3">
    <name type="scientific">Nitratireductor arenosus</name>
    <dbReference type="NCBI Taxonomy" id="2682096"/>
    <lineage>
        <taxon>Bacteria</taxon>
        <taxon>Pseudomonadati</taxon>
        <taxon>Pseudomonadota</taxon>
        <taxon>Alphaproteobacteria</taxon>
        <taxon>Hyphomicrobiales</taxon>
        <taxon>Phyllobacteriaceae</taxon>
        <taxon>Nitratireductor</taxon>
    </lineage>
</organism>
<dbReference type="Proteomes" id="UP000463224">
    <property type="component" value="Unassembled WGS sequence"/>
</dbReference>
<proteinExistence type="predicted"/>
<name>A0A844QFC0_9HYPH</name>
<dbReference type="Gene3D" id="3.30.720.120">
    <property type="match status" value="1"/>
</dbReference>
<dbReference type="AlphaFoldDB" id="A0A844QFC0"/>
<gene>
    <name evidence="2" type="ORF">GN330_08540</name>
</gene>
<feature type="domain" description="VOC" evidence="1">
    <location>
        <begin position="10"/>
        <end position="133"/>
    </location>
</feature>
<reference evidence="2 3" key="1">
    <citation type="submission" date="2019-12" db="EMBL/GenBank/DDBJ databases">
        <title>Nitratireductor arenosus sp. nov., Isolated from sea sand, Jeju island, South Korea.</title>
        <authorList>
            <person name="Kim W."/>
        </authorList>
    </citation>
    <scope>NUCLEOTIDE SEQUENCE [LARGE SCALE GENOMIC DNA]</scope>
    <source>
        <strain evidence="2 3">CAU 1489</strain>
    </source>
</reference>
<dbReference type="InterPro" id="IPR029068">
    <property type="entry name" value="Glyas_Bleomycin-R_OHBP_Dase"/>
</dbReference>
<comment type="caution">
    <text evidence="2">The sequence shown here is derived from an EMBL/GenBank/DDBJ whole genome shotgun (WGS) entry which is preliminary data.</text>
</comment>
<keyword evidence="3" id="KW-1185">Reference proteome</keyword>
<dbReference type="PANTHER" id="PTHR34109:SF1">
    <property type="entry name" value="VOC DOMAIN-CONTAINING PROTEIN"/>
    <property type="match status" value="1"/>
</dbReference>
<dbReference type="RefSeq" id="WP_156712269.1">
    <property type="nucleotide sequence ID" value="NZ_WPHG01000002.1"/>
</dbReference>
<dbReference type="PROSITE" id="PS51819">
    <property type="entry name" value="VOC"/>
    <property type="match status" value="1"/>
</dbReference>